<evidence type="ECO:0000256" key="3">
    <source>
        <dbReference type="RuleBase" id="RU365026"/>
    </source>
</evidence>
<name>A0AAN9JLY5_CLITE</name>
<feature type="domain" description="Exocyst complex subunit Exo70 C-terminal" evidence="4">
    <location>
        <begin position="191"/>
        <end position="465"/>
    </location>
</feature>
<dbReference type="AlphaFoldDB" id="A0AAN9JLY5"/>
<protein>
    <recommendedName>
        <fullName evidence="3">Exocyst subunit Exo70 family protein</fullName>
    </recommendedName>
</protein>
<proteinExistence type="inferred from homology"/>
<dbReference type="InterPro" id="IPR046364">
    <property type="entry name" value="Exo70_C"/>
</dbReference>
<keyword evidence="2 3" id="KW-0813">Transport</keyword>
<comment type="caution">
    <text evidence="5">The sequence shown here is derived from an EMBL/GenBank/DDBJ whole genome shotgun (WGS) entry which is preliminary data.</text>
</comment>
<gene>
    <name evidence="5" type="ORF">RJT34_11150</name>
</gene>
<evidence type="ECO:0000256" key="2">
    <source>
        <dbReference type="ARBA" id="ARBA00022448"/>
    </source>
</evidence>
<dbReference type="EMBL" id="JAYKXN010000003">
    <property type="protein sequence ID" value="KAK7300307.1"/>
    <property type="molecule type" value="Genomic_DNA"/>
</dbReference>
<evidence type="ECO:0000313" key="6">
    <source>
        <dbReference type="Proteomes" id="UP001359559"/>
    </source>
</evidence>
<dbReference type="InterPro" id="IPR004140">
    <property type="entry name" value="Exo70"/>
</dbReference>
<dbReference type="GO" id="GO:0006887">
    <property type="term" value="P:exocytosis"/>
    <property type="evidence" value="ECO:0007669"/>
    <property type="project" value="UniProtKB-KW"/>
</dbReference>
<dbReference type="GO" id="GO:0000145">
    <property type="term" value="C:exocyst"/>
    <property type="evidence" value="ECO:0007669"/>
    <property type="project" value="InterPro"/>
</dbReference>
<dbReference type="PANTHER" id="PTHR12542:SF7">
    <property type="entry name" value="EXOCYST SUBUNIT EXO70 FAMILY PROTEIN"/>
    <property type="match status" value="1"/>
</dbReference>
<comment type="function">
    <text evidence="3">Component of the exocyst complex.</text>
</comment>
<accession>A0AAN9JLY5</accession>
<dbReference type="SUPFAM" id="SSF74788">
    <property type="entry name" value="Cullin repeat-like"/>
    <property type="match status" value="1"/>
</dbReference>
<dbReference type="PANTHER" id="PTHR12542">
    <property type="entry name" value="EXOCYST COMPLEX PROTEIN EXO70"/>
    <property type="match status" value="1"/>
</dbReference>
<dbReference type="GO" id="GO:0005546">
    <property type="term" value="F:phosphatidylinositol-4,5-bisphosphate binding"/>
    <property type="evidence" value="ECO:0007669"/>
    <property type="project" value="InterPro"/>
</dbReference>
<dbReference type="Pfam" id="PF03081">
    <property type="entry name" value="Exo70_C"/>
    <property type="match status" value="1"/>
</dbReference>
<sequence length="527" mass="61595">MKSSAVEIIFGWDSEETQDKMIFHGDRQEVERYLQAVDEIQRSDDYDVIQIAMSRLQLEFRNILISHTNYPFPSHRLYRIIEEGKQEWKIRWPRAWLFALNRFGATSSPKRHVDELLRFASISFNEIRAVPSYAVNDLRRIAERMISSGYLCQCIDVYASIRKSVFDVAFQRLEIDDSRLGQLDLNAKIHCWIKAAEVCFRTMFSNEKKLCEQIFNGVETFISDACFMETAKAPAIQLLNFVDTTCTTLTSSPDNLFKILELHRALESLMPQIHLLFRSESVRVVAAEVLSRLAEAARETLSQFENNVLIDSSKGVSDGAVHPLTKYVMKYISLISEYYKVSLSKLIVSKPSSILDNKDLDFVEEEEWISFLDMHLVWIIEILQFKLVDKSRQYKKESLSHMFIMNNVHYIFKWLRRPSCVDFEEPYLDPRQALPRYLLRDIVGDAYLKKLTRKFKKAAIGYKKTTRGKNSWPELFCQQCFDMHILEFAKLVGANRYSYAWEKVGNNDLLQSKSNKQIKNLKFMVEN</sequence>
<comment type="similarity">
    <text evidence="1 3">Belongs to the EXO70 family.</text>
</comment>
<organism evidence="5 6">
    <name type="scientific">Clitoria ternatea</name>
    <name type="common">Butterfly pea</name>
    <dbReference type="NCBI Taxonomy" id="43366"/>
    <lineage>
        <taxon>Eukaryota</taxon>
        <taxon>Viridiplantae</taxon>
        <taxon>Streptophyta</taxon>
        <taxon>Embryophyta</taxon>
        <taxon>Tracheophyta</taxon>
        <taxon>Spermatophyta</taxon>
        <taxon>Magnoliopsida</taxon>
        <taxon>eudicotyledons</taxon>
        <taxon>Gunneridae</taxon>
        <taxon>Pentapetalae</taxon>
        <taxon>rosids</taxon>
        <taxon>fabids</taxon>
        <taxon>Fabales</taxon>
        <taxon>Fabaceae</taxon>
        <taxon>Papilionoideae</taxon>
        <taxon>50 kb inversion clade</taxon>
        <taxon>NPAAA clade</taxon>
        <taxon>indigoferoid/millettioid clade</taxon>
        <taxon>Phaseoleae</taxon>
        <taxon>Clitoria</taxon>
    </lineage>
</organism>
<dbReference type="InterPro" id="IPR016159">
    <property type="entry name" value="Cullin_repeat-like_dom_sf"/>
</dbReference>
<keyword evidence="3" id="KW-0653">Protein transport</keyword>
<dbReference type="GO" id="GO:0015031">
    <property type="term" value="P:protein transport"/>
    <property type="evidence" value="ECO:0007669"/>
    <property type="project" value="UniProtKB-KW"/>
</dbReference>
<keyword evidence="6" id="KW-1185">Reference proteome</keyword>
<dbReference type="Proteomes" id="UP001359559">
    <property type="component" value="Unassembled WGS sequence"/>
</dbReference>
<evidence type="ECO:0000313" key="5">
    <source>
        <dbReference type="EMBL" id="KAK7300307.1"/>
    </source>
</evidence>
<evidence type="ECO:0000256" key="1">
    <source>
        <dbReference type="ARBA" id="ARBA00006756"/>
    </source>
</evidence>
<evidence type="ECO:0000259" key="4">
    <source>
        <dbReference type="Pfam" id="PF03081"/>
    </source>
</evidence>
<reference evidence="5 6" key="1">
    <citation type="submission" date="2024-01" db="EMBL/GenBank/DDBJ databases">
        <title>The genomes of 5 underutilized Papilionoideae crops provide insights into root nodulation and disease resistance.</title>
        <authorList>
            <person name="Yuan L."/>
        </authorList>
    </citation>
    <scope>NUCLEOTIDE SEQUENCE [LARGE SCALE GENOMIC DNA]</scope>
    <source>
        <strain evidence="5">LY-2023</strain>
        <tissue evidence="5">Leaf</tissue>
    </source>
</reference>
<keyword evidence="3" id="KW-0268">Exocytosis</keyword>
<dbReference type="Gene3D" id="1.20.1280.170">
    <property type="entry name" value="Exocyst complex component Exo70"/>
    <property type="match status" value="1"/>
</dbReference>
<dbReference type="Pfam" id="PF20669">
    <property type="entry name" value="Exo70_N"/>
    <property type="match status" value="1"/>
</dbReference>